<sequence length="453" mass="50964">MNNLYYGLDFGTSNSVISIVKNGNPELIVVDPTAENSEVLQSLLYFRKDGSCQLGEAATAAYLTDNAARKPVQWKEIDTGEERKVEIVGDNGIVYYTTTIKIKVDINKPGQFVQALKTTLREGSLSTAYIFDKKYSLESLIAKLLRQMKDAADKQVGHSVTRVVLGRPVHYLSEGQDDRHVEDRMQIAAKEAGFTEVSFLAEPIAAALSYLIHDQEDKTILVFDFGGGTLDYSIVNRPQGGRPSVIGTGGLSIGGNTFNEEIMVRLLSEHFGVNERWGPKRLPMPAFLKESLRRWYELDHLQTTEIRDFLKEAEKTVDNSQSIVNLQDLINFDLGHHLFRVIENAKRTLSDQTEAEIHFERERLKLHTQITREEFERILDPFEVEIDRSLDALMDETHLSSDDIDHVVATGGSTLIPKFQNLLFDKFGQEKVEFHDIFTGVGAGLALADQLEI</sequence>
<evidence type="ECO:0000313" key="5">
    <source>
        <dbReference type="Proteomes" id="UP000701698"/>
    </source>
</evidence>
<evidence type="ECO:0000256" key="2">
    <source>
        <dbReference type="ARBA" id="ARBA00022741"/>
    </source>
</evidence>
<dbReference type="InterPro" id="IPR013126">
    <property type="entry name" value="Hsp_70_fam"/>
</dbReference>
<dbReference type="Gene3D" id="3.30.420.40">
    <property type="match status" value="2"/>
</dbReference>
<dbReference type="InterPro" id="IPR043129">
    <property type="entry name" value="ATPase_NBD"/>
</dbReference>
<reference evidence="4" key="1">
    <citation type="submission" date="2020-04" db="EMBL/GenBank/DDBJ databases">
        <authorList>
            <person name="Zhang T."/>
        </authorList>
    </citation>
    <scope>NUCLEOTIDE SEQUENCE</scope>
    <source>
        <strain evidence="4">HKST-UBA01</strain>
    </source>
</reference>
<accession>A0A955LGS8</accession>
<dbReference type="EMBL" id="JAGQKX010000048">
    <property type="protein sequence ID" value="MCA9390226.1"/>
    <property type="molecule type" value="Genomic_DNA"/>
</dbReference>
<gene>
    <name evidence="4" type="ORF">KC571_02375</name>
</gene>
<evidence type="ECO:0000313" key="4">
    <source>
        <dbReference type="EMBL" id="MCA9390226.1"/>
    </source>
</evidence>
<keyword evidence="2" id="KW-0547">Nucleotide-binding</keyword>
<comment type="similarity">
    <text evidence="1">Belongs to the heat shock protein 70 family.</text>
</comment>
<dbReference type="GO" id="GO:0140662">
    <property type="term" value="F:ATP-dependent protein folding chaperone"/>
    <property type="evidence" value="ECO:0007669"/>
    <property type="project" value="InterPro"/>
</dbReference>
<keyword evidence="3" id="KW-0067">ATP-binding</keyword>
<comment type="caution">
    <text evidence="4">The sequence shown here is derived from an EMBL/GenBank/DDBJ whole genome shotgun (WGS) entry which is preliminary data.</text>
</comment>
<dbReference type="Pfam" id="PF00012">
    <property type="entry name" value="HSP70"/>
    <property type="match status" value="2"/>
</dbReference>
<dbReference type="Proteomes" id="UP000701698">
    <property type="component" value="Unassembled WGS sequence"/>
</dbReference>
<dbReference type="SUPFAM" id="SSF53067">
    <property type="entry name" value="Actin-like ATPase domain"/>
    <property type="match status" value="2"/>
</dbReference>
<reference evidence="4" key="2">
    <citation type="journal article" date="2021" name="Microbiome">
        <title>Successional dynamics and alternative stable states in a saline activated sludge microbial community over 9 years.</title>
        <authorList>
            <person name="Wang Y."/>
            <person name="Ye J."/>
            <person name="Ju F."/>
            <person name="Liu L."/>
            <person name="Boyd J.A."/>
            <person name="Deng Y."/>
            <person name="Parks D.H."/>
            <person name="Jiang X."/>
            <person name="Yin X."/>
            <person name="Woodcroft B.J."/>
            <person name="Tyson G.W."/>
            <person name="Hugenholtz P."/>
            <person name="Polz M.F."/>
            <person name="Zhang T."/>
        </authorList>
    </citation>
    <scope>NUCLEOTIDE SEQUENCE</scope>
    <source>
        <strain evidence="4">HKST-UBA01</strain>
    </source>
</reference>
<proteinExistence type="inferred from homology"/>
<dbReference type="PANTHER" id="PTHR19375">
    <property type="entry name" value="HEAT SHOCK PROTEIN 70KDA"/>
    <property type="match status" value="1"/>
</dbReference>
<organism evidence="4 5">
    <name type="scientific">candidate division WWE3 bacterium</name>
    <dbReference type="NCBI Taxonomy" id="2053526"/>
    <lineage>
        <taxon>Bacteria</taxon>
        <taxon>Katanobacteria</taxon>
    </lineage>
</organism>
<protein>
    <submittedName>
        <fullName evidence="4">Hsp70 family protein</fullName>
    </submittedName>
</protein>
<evidence type="ECO:0000256" key="3">
    <source>
        <dbReference type="ARBA" id="ARBA00022840"/>
    </source>
</evidence>
<name>A0A955LGS8_UNCKA</name>
<dbReference type="Gene3D" id="3.90.640.10">
    <property type="entry name" value="Actin, Chain A, domain 4"/>
    <property type="match status" value="1"/>
</dbReference>
<evidence type="ECO:0000256" key="1">
    <source>
        <dbReference type="ARBA" id="ARBA00007381"/>
    </source>
</evidence>
<dbReference type="PROSITE" id="PS00329">
    <property type="entry name" value="HSP70_2"/>
    <property type="match status" value="1"/>
</dbReference>
<dbReference type="AlphaFoldDB" id="A0A955LGS8"/>
<dbReference type="GO" id="GO:0005524">
    <property type="term" value="F:ATP binding"/>
    <property type="evidence" value="ECO:0007669"/>
    <property type="project" value="UniProtKB-KW"/>
</dbReference>
<dbReference type="InterPro" id="IPR018181">
    <property type="entry name" value="Heat_shock_70_CS"/>
</dbReference>